<dbReference type="Proteomes" id="UP000031368">
    <property type="component" value="Chromosome"/>
</dbReference>
<organism evidence="1 2">
    <name type="scientific">Rhizobium gallicum bv. gallicum R602sp</name>
    <dbReference type="NCBI Taxonomy" id="1041138"/>
    <lineage>
        <taxon>Bacteria</taxon>
        <taxon>Pseudomonadati</taxon>
        <taxon>Pseudomonadota</taxon>
        <taxon>Alphaproteobacteria</taxon>
        <taxon>Hyphomicrobiales</taxon>
        <taxon>Rhizobiaceae</taxon>
        <taxon>Rhizobium/Agrobacterium group</taxon>
        <taxon>Rhizobium</taxon>
    </lineage>
</organism>
<dbReference type="HOGENOM" id="CLU_2901072_0_0_5"/>
<gene>
    <name evidence="1" type="ORF">RGR602_CH00167</name>
</gene>
<evidence type="ECO:0000313" key="2">
    <source>
        <dbReference type="Proteomes" id="UP000031368"/>
    </source>
</evidence>
<dbReference type="KEGG" id="rga:RGR602_CH00167"/>
<dbReference type="AlphaFoldDB" id="A0A0B4WX37"/>
<name>A0A0B4WX37_9HYPH</name>
<sequence>MEAGWRSAMSFCFVLTSTRFRSRIRTRRSDFRFVVSGRLKAFFQNGKHYCDLRVSGCVCMEA</sequence>
<dbReference type="EMBL" id="CP006877">
    <property type="protein sequence ID" value="AJD39541.1"/>
    <property type="molecule type" value="Genomic_DNA"/>
</dbReference>
<keyword evidence="2" id="KW-1185">Reference proteome</keyword>
<reference evidence="1 2" key="1">
    <citation type="submission" date="2013-11" db="EMBL/GenBank/DDBJ databases">
        <title>Complete genome sequence of Rhizobium gallicum bv. gallicum R602.</title>
        <authorList>
            <person name="Bustos P."/>
            <person name="Santamaria R.I."/>
            <person name="Lozano L."/>
            <person name="Acosta J.L."/>
            <person name="Ormeno-Orrillo E."/>
            <person name="Rogel M.A."/>
            <person name="Romero D."/>
            <person name="Cevallos M.A."/>
            <person name="Martinez-Romero E."/>
            <person name="Gonzalez V."/>
        </authorList>
    </citation>
    <scope>NUCLEOTIDE SEQUENCE [LARGE SCALE GENOMIC DNA]</scope>
    <source>
        <strain evidence="1 2">R602</strain>
    </source>
</reference>
<evidence type="ECO:0000313" key="1">
    <source>
        <dbReference type="EMBL" id="AJD39541.1"/>
    </source>
</evidence>
<accession>A0A0B4WX37</accession>
<protein>
    <submittedName>
        <fullName evidence="1">Uncharacterized protein</fullName>
    </submittedName>
</protein>
<proteinExistence type="predicted"/>